<dbReference type="PANTHER" id="PTHR22406:SF2">
    <property type="entry name" value="SLAIN MOTIF-CONTAINING PROTEIN 1"/>
    <property type="match status" value="1"/>
</dbReference>
<feature type="compositionally biased region" description="Low complexity" evidence="3">
    <location>
        <begin position="453"/>
        <end position="467"/>
    </location>
</feature>
<keyword evidence="2" id="KW-0175">Coiled coil</keyword>
<dbReference type="OMA" id="TPERTGC"/>
<dbReference type="PANTHER" id="PTHR22406">
    <property type="entry name" value="NASCENT POLYPEPTIDE-ASSOCIATED COMPLEX SUBUNIT ALPHA, MUSCLE-SPECIFIC FORM"/>
    <property type="match status" value="1"/>
</dbReference>
<evidence type="ECO:0000256" key="3">
    <source>
        <dbReference type="SAM" id="MobiDB-lite"/>
    </source>
</evidence>
<reference evidence="4" key="2">
    <citation type="submission" date="2025-09" db="UniProtKB">
        <authorList>
            <consortium name="Ensembl"/>
        </authorList>
    </citation>
    <scope>IDENTIFICATION</scope>
</reference>
<dbReference type="Pfam" id="PF15301">
    <property type="entry name" value="SLAIN"/>
    <property type="match status" value="2"/>
</dbReference>
<reference evidence="4" key="1">
    <citation type="submission" date="2025-08" db="UniProtKB">
        <authorList>
            <consortium name="Ensembl"/>
        </authorList>
    </citation>
    <scope>IDENTIFICATION</scope>
</reference>
<dbReference type="GO" id="GO:0031122">
    <property type="term" value="P:cytoplasmic microtubule organization"/>
    <property type="evidence" value="ECO:0007669"/>
    <property type="project" value="TreeGrafter"/>
</dbReference>
<accession>A0A670YMD3</accession>
<dbReference type="Ensembl" id="ENSPTXT00000012631.1">
    <property type="protein sequence ID" value="ENSPTXP00000012234.1"/>
    <property type="gene ID" value="ENSPTXG00000008609.1"/>
</dbReference>
<name>A0A670YMD3_PSETE</name>
<dbReference type="GeneTree" id="ENSGT00390000017860"/>
<evidence type="ECO:0000256" key="2">
    <source>
        <dbReference type="ARBA" id="ARBA00023054"/>
    </source>
</evidence>
<gene>
    <name evidence="4" type="primary">SLAIN1</name>
</gene>
<organism evidence="4 5">
    <name type="scientific">Pseudonaja textilis</name>
    <name type="common">Eastern brown snake</name>
    <dbReference type="NCBI Taxonomy" id="8673"/>
    <lineage>
        <taxon>Eukaryota</taxon>
        <taxon>Metazoa</taxon>
        <taxon>Chordata</taxon>
        <taxon>Craniata</taxon>
        <taxon>Vertebrata</taxon>
        <taxon>Euteleostomi</taxon>
        <taxon>Lepidosauria</taxon>
        <taxon>Squamata</taxon>
        <taxon>Bifurcata</taxon>
        <taxon>Unidentata</taxon>
        <taxon>Episquamata</taxon>
        <taxon>Toxicofera</taxon>
        <taxon>Serpentes</taxon>
        <taxon>Colubroidea</taxon>
        <taxon>Elapidae</taxon>
        <taxon>Hydrophiinae</taxon>
        <taxon>Pseudonaja</taxon>
    </lineage>
</organism>
<feature type="compositionally biased region" description="Low complexity" evidence="3">
    <location>
        <begin position="63"/>
        <end position="92"/>
    </location>
</feature>
<feature type="region of interest" description="Disordered" evidence="3">
    <location>
        <begin position="38"/>
        <end position="92"/>
    </location>
</feature>
<feature type="compositionally biased region" description="Pro residues" evidence="3">
    <location>
        <begin position="52"/>
        <end position="62"/>
    </location>
</feature>
<feature type="region of interest" description="Disordered" evidence="3">
    <location>
        <begin position="450"/>
        <end position="505"/>
    </location>
</feature>
<dbReference type="GO" id="GO:0035371">
    <property type="term" value="C:microtubule plus-end"/>
    <property type="evidence" value="ECO:0007669"/>
    <property type="project" value="TreeGrafter"/>
</dbReference>
<dbReference type="InterPro" id="IPR026179">
    <property type="entry name" value="Slain"/>
</dbReference>
<dbReference type="Proteomes" id="UP000472273">
    <property type="component" value="Unplaced"/>
</dbReference>
<keyword evidence="5" id="KW-1185">Reference proteome</keyword>
<dbReference type="GO" id="GO:0031116">
    <property type="term" value="P:positive regulation of microtubule polymerization"/>
    <property type="evidence" value="ECO:0007669"/>
    <property type="project" value="TreeGrafter"/>
</dbReference>
<feature type="compositionally biased region" description="Polar residues" evidence="3">
    <location>
        <begin position="468"/>
        <end position="493"/>
    </location>
</feature>
<evidence type="ECO:0000313" key="4">
    <source>
        <dbReference type="Ensembl" id="ENSPTXP00000012234.1"/>
    </source>
</evidence>
<dbReference type="GO" id="GO:0007020">
    <property type="term" value="P:microtubule nucleation"/>
    <property type="evidence" value="ECO:0007669"/>
    <property type="project" value="TreeGrafter"/>
</dbReference>
<evidence type="ECO:0000256" key="1">
    <source>
        <dbReference type="ARBA" id="ARBA00006652"/>
    </source>
</evidence>
<sequence length="523" mass="56424">MEAALVKPMVAEVKPGAVSAELEVKKLQELVRKLEKQNEQLRNRAAATPCPASAPGPSPTSPLPRVASAAAAAAASPVPRSSSPPAGRSSPAPALVCQAEPFVYFKPSPTGAPHEALAAPSILLPPAGLLDEVEILDLRRLGGYGREEKEKELYAAPVKGIMQQEKSLTPLQWCRHVLDNPSPEMEAAKRSLCFRLEQDCISRSSPLSPQSSLDSELSTSELEDDSISMGYKLQDLTDVQIMARLQEESLRQDYASTSTSVSRNSSNVSLPLIKKGTSGDQEFDRYSLEDEEEEFVHLPPPQPRLTRCSPFQKGIPHSQTFSNIRDCRRSPVSPYFPYSNNQQQPFCSPQPPNLLESQSSRINGDKLRRSMPNLARMASTLTVNANSSPAGSVRNSLSFDSNLHGASNGVSRIQSCIPSPGQLQHRVHSVGHFPISARQPLKAMAYVSPTVQGSNSSSSLGLSNSSLQMHSSTSIPVPNKTANTNIVTRSSLPRPSLAIGGSSIPRSKIAQPIRSSLMKSRDA</sequence>
<proteinExistence type="inferred from homology"/>
<evidence type="ECO:0000313" key="5">
    <source>
        <dbReference type="Proteomes" id="UP000472273"/>
    </source>
</evidence>
<protein>
    <submittedName>
        <fullName evidence="4">SLAIN motif family member 1</fullName>
    </submittedName>
</protein>
<comment type="similarity">
    <text evidence="1">Belongs to the SLAIN motif-containing family.</text>
</comment>
<dbReference type="AlphaFoldDB" id="A0A670YMD3"/>